<evidence type="ECO:0000259" key="8">
    <source>
        <dbReference type="Pfam" id="PF02706"/>
    </source>
</evidence>
<keyword evidence="5 7" id="KW-0472">Membrane</keyword>
<keyword evidence="2" id="KW-1003">Cell membrane</keyword>
<accession>A0A238LBE5</accession>
<evidence type="ECO:0000256" key="4">
    <source>
        <dbReference type="ARBA" id="ARBA00022989"/>
    </source>
</evidence>
<dbReference type="PANTHER" id="PTHR32309">
    <property type="entry name" value="TYROSINE-PROTEIN KINASE"/>
    <property type="match status" value="1"/>
</dbReference>
<feature type="transmembrane region" description="Helical" evidence="7">
    <location>
        <begin position="20"/>
        <end position="37"/>
    </location>
</feature>
<dbReference type="GO" id="GO:0005886">
    <property type="term" value="C:plasma membrane"/>
    <property type="evidence" value="ECO:0007669"/>
    <property type="project" value="UniProtKB-SubCell"/>
</dbReference>
<name>A0A238LBE5_9RHOB</name>
<organism evidence="9 10">
    <name type="scientific">Flavimaricola marinus</name>
    <dbReference type="NCBI Taxonomy" id="1819565"/>
    <lineage>
        <taxon>Bacteria</taxon>
        <taxon>Pseudomonadati</taxon>
        <taxon>Pseudomonadota</taxon>
        <taxon>Alphaproteobacteria</taxon>
        <taxon>Rhodobacterales</taxon>
        <taxon>Paracoccaceae</taxon>
        <taxon>Flavimaricola</taxon>
    </lineage>
</organism>
<protein>
    <submittedName>
        <fullName evidence="9">Chain length determinant protein</fullName>
    </submittedName>
</protein>
<evidence type="ECO:0000256" key="2">
    <source>
        <dbReference type="ARBA" id="ARBA00022475"/>
    </source>
</evidence>
<feature type="domain" description="Polysaccharide chain length determinant N-terminal" evidence="8">
    <location>
        <begin position="10"/>
        <end position="93"/>
    </location>
</feature>
<dbReference type="Proteomes" id="UP000201613">
    <property type="component" value="Unassembled WGS sequence"/>
</dbReference>
<feature type="transmembrane region" description="Helical" evidence="7">
    <location>
        <begin position="339"/>
        <end position="358"/>
    </location>
</feature>
<evidence type="ECO:0000256" key="1">
    <source>
        <dbReference type="ARBA" id="ARBA00004651"/>
    </source>
</evidence>
<sequence>MSQLTSPRFLLRMLWRRLPIILLVLMVGLPASVWFALQQPRLFEATAVIQIEAPQVSEQLTGSAAMTTSADSQLDLIQQKLMSRDNMAKMVAQFGLFPGQSPSLQVGFLREAVAIVKLVDPSQTWRPDVQPSGLAITVRLDDAELAAAVANEFVREILEEAQVRSEGRAARTLDFFVSEEARVSAEIVEIEARLAEFKRTNAAALPEGLDAQRDRLTRLAESQIAIDRQLIELQTSSDRLRDDELARQTDLLQQQRSLITENIRQIERALTEAPEVERQLNALNRELEQLNAEFVVITSRRTEAAMTQLLESQDQAERFTILETAVPPEFAVSASRKKIAMAGGVASLILALGAALSFETMNSAIRTADQLEAQLGIRPVIVVPNLTTRRTRMQRGGGWLIGLAALLAAAYGAVQGWFAGLLDLLPFSRTAASGQ</sequence>
<keyword evidence="10" id="KW-1185">Reference proteome</keyword>
<gene>
    <name evidence="9" type="ORF">LOM8899_01013</name>
</gene>
<feature type="coiled-coil region" evidence="6">
    <location>
        <begin position="266"/>
        <end position="300"/>
    </location>
</feature>
<evidence type="ECO:0000256" key="3">
    <source>
        <dbReference type="ARBA" id="ARBA00022692"/>
    </source>
</evidence>
<keyword evidence="3 7" id="KW-0812">Transmembrane</keyword>
<evidence type="ECO:0000256" key="5">
    <source>
        <dbReference type="ARBA" id="ARBA00023136"/>
    </source>
</evidence>
<evidence type="ECO:0000256" key="7">
    <source>
        <dbReference type="SAM" id="Phobius"/>
    </source>
</evidence>
<comment type="subcellular location">
    <subcellularLocation>
        <location evidence="1">Cell membrane</location>
        <topology evidence="1">Multi-pass membrane protein</topology>
    </subcellularLocation>
</comment>
<dbReference type="InterPro" id="IPR050445">
    <property type="entry name" value="Bact_polysacc_biosynth/exp"/>
</dbReference>
<dbReference type="AlphaFoldDB" id="A0A238LBE5"/>
<dbReference type="EMBL" id="FXZK01000001">
    <property type="protein sequence ID" value="SMY06883.1"/>
    <property type="molecule type" value="Genomic_DNA"/>
</dbReference>
<evidence type="ECO:0000256" key="6">
    <source>
        <dbReference type="SAM" id="Coils"/>
    </source>
</evidence>
<reference evidence="9 10" key="1">
    <citation type="submission" date="2017-05" db="EMBL/GenBank/DDBJ databases">
        <authorList>
            <person name="Song R."/>
            <person name="Chenine A.L."/>
            <person name="Ruprecht R.M."/>
        </authorList>
    </citation>
    <scope>NUCLEOTIDE SEQUENCE [LARGE SCALE GENOMIC DNA]</scope>
    <source>
        <strain evidence="9 10">CECT 8899</strain>
    </source>
</reference>
<dbReference type="InterPro" id="IPR003856">
    <property type="entry name" value="LPS_length_determ_N"/>
</dbReference>
<feature type="transmembrane region" description="Helical" evidence="7">
    <location>
        <begin position="399"/>
        <end position="418"/>
    </location>
</feature>
<dbReference type="RefSeq" id="WP_168770469.1">
    <property type="nucleotide sequence ID" value="NZ_FXZK01000001.1"/>
</dbReference>
<proteinExistence type="predicted"/>
<dbReference type="Pfam" id="PF02706">
    <property type="entry name" value="Wzz"/>
    <property type="match status" value="1"/>
</dbReference>
<evidence type="ECO:0000313" key="9">
    <source>
        <dbReference type="EMBL" id="SMY06883.1"/>
    </source>
</evidence>
<evidence type="ECO:0000313" key="10">
    <source>
        <dbReference type="Proteomes" id="UP000201613"/>
    </source>
</evidence>
<keyword evidence="4 7" id="KW-1133">Transmembrane helix</keyword>
<dbReference type="PANTHER" id="PTHR32309:SF31">
    <property type="entry name" value="CAPSULAR EXOPOLYSACCHARIDE FAMILY"/>
    <property type="match status" value="1"/>
</dbReference>
<keyword evidence="6" id="KW-0175">Coiled coil</keyword>